<protein>
    <submittedName>
        <fullName evidence="1">Aconitate hydratase A</fullName>
    </submittedName>
</protein>
<gene>
    <name evidence="1" type="ORF">KUF71_023663</name>
</gene>
<keyword evidence="2" id="KW-1185">Reference proteome</keyword>
<evidence type="ECO:0000313" key="2">
    <source>
        <dbReference type="Proteomes" id="UP001219518"/>
    </source>
</evidence>
<comment type="caution">
    <text evidence="1">The sequence shown here is derived from an EMBL/GenBank/DDBJ whole genome shotgun (WGS) entry which is preliminary data.</text>
</comment>
<dbReference type="Proteomes" id="UP001219518">
    <property type="component" value="Unassembled WGS sequence"/>
</dbReference>
<name>A0AAE1H5U8_9NEOP</name>
<accession>A0AAE1H5U8</accession>
<evidence type="ECO:0000313" key="1">
    <source>
        <dbReference type="EMBL" id="KAK3914250.1"/>
    </source>
</evidence>
<sequence>MLHQMNVERTSPIVTVDNFLTVPVKDNKCEVFTISQQLFACSDFYLLIYSHLYLLARFL</sequence>
<proteinExistence type="predicted"/>
<reference evidence="1" key="2">
    <citation type="journal article" date="2023" name="BMC Genomics">
        <title>Pest status, molecular evolution, and epigenetic factors derived from the genome assembly of Frankliniella fusca, a thysanopteran phytovirus vector.</title>
        <authorList>
            <person name="Catto M.A."/>
            <person name="Labadie P.E."/>
            <person name="Jacobson A.L."/>
            <person name="Kennedy G.G."/>
            <person name="Srinivasan R."/>
            <person name="Hunt B.G."/>
        </authorList>
    </citation>
    <scope>NUCLEOTIDE SEQUENCE</scope>
    <source>
        <strain evidence="1">PL_HMW_Pooled</strain>
    </source>
</reference>
<dbReference type="EMBL" id="JAHWGI010000365">
    <property type="protein sequence ID" value="KAK3914250.1"/>
    <property type="molecule type" value="Genomic_DNA"/>
</dbReference>
<organism evidence="1 2">
    <name type="scientific">Frankliniella fusca</name>
    <dbReference type="NCBI Taxonomy" id="407009"/>
    <lineage>
        <taxon>Eukaryota</taxon>
        <taxon>Metazoa</taxon>
        <taxon>Ecdysozoa</taxon>
        <taxon>Arthropoda</taxon>
        <taxon>Hexapoda</taxon>
        <taxon>Insecta</taxon>
        <taxon>Pterygota</taxon>
        <taxon>Neoptera</taxon>
        <taxon>Paraneoptera</taxon>
        <taxon>Thysanoptera</taxon>
        <taxon>Terebrantia</taxon>
        <taxon>Thripoidea</taxon>
        <taxon>Thripidae</taxon>
        <taxon>Frankliniella</taxon>
    </lineage>
</organism>
<reference evidence="1" key="1">
    <citation type="submission" date="2021-07" db="EMBL/GenBank/DDBJ databases">
        <authorList>
            <person name="Catto M.A."/>
            <person name="Jacobson A."/>
            <person name="Kennedy G."/>
            <person name="Labadie P."/>
            <person name="Hunt B.G."/>
            <person name="Srinivasan R."/>
        </authorList>
    </citation>
    <scope>NUCLEOTIDE SEQUENCE</scope>
    <source>
        <strain evidence="1">PL_HMW_Pooled</strain>
        <tissue evidence="1">Head</tissue>
    </source>
</reference>
<dbReference type="AlphaFoldDB" id="A0AAE1H5U8"/>